<keyword evidence="1" id="KW-1185">Reference proteome</keyword>
<gene>
    <name evidence="2" type="primary">LOC117570444</name>
</gene>
<dbReference type="AlphaFoldDB" id="A0A6P8YP05"/>
<dbReference type="PANTHER" id="PTHR24047">
    <property type="entry name" value="FI01909P-RELATED"/>
    <property type="match status" value="1"/>
</dbReference>
<evidence type="ECO:0000313" key="2">
    <source>
        <dbReference type="RefSeq" id="XP_034107992.1"/>
    </source>
</evidence>
<dbReference type="Gene3D" id="2.10.25.10">
    <property type="entry name" value="Laminin"/>
    <property type="match status" value="2"/>
</dbReference>
<name>A0A6P8YP05_DROAB</name>
<dbReference type="GeneID" id="117570444"/>
<sequence length="241" mass="27423">MAMIVIMIVNKQNKTLSLSIFTLHLICKRSSFIQSKMSLQLLLLLLLLSSFQAHCYYHEYLYWELNDPPPICSEYEMLIVNTHQCVRRCNIVCVRGICFEDGPCPCDNQYQSAFQDGVACAAECVPGCLEAGGYCAGPELCICRKSKHYYYDAVARRCRHRLPRLLDLCRGRCTHGSCSFDGRCICAQGYEMRATLLHGPQCTPICDHDCGPRAYCFSPNLCACRHKDFHYAYNGNCTKDY</sequence>
<dbReference type="InterPro" id="IPR053255">
    <property type="entry name" value="EGF-like_domain"/>
</dbReference>
<protein>
    <submittedName>
        <fullName evidence="2">Epidermal growth factor-like protein</fullName>
    </submittedName>
</protein>
<dbReference type="OrthoDB" id="10045365at2759"/>
<evidence type="ECO:0000313" key="1">
    <source>
        <dbReference type="Proteomes" id="UP000515160"/>
    </source>
</evidence>
<reference evidence="2" key="1">
    <citation type="submission" date="2025-08" db="UniProtKB">
        <authorList>
            <consortium name="RefSeq"/>
        </authorList>
    </citation>
    <scope>IDENTIFICATION</scope>
    <source>
        <strain evidence="2">15112-1751.03</strain>
        <tissue evidence="2">Whole Adult</tissue>
    </source>
</reference>
<organism evidence="1 2">
    <name type="scientific">Drosophila albomicans</name>
    <name type="common">Fruit fly</name>
    <dbReference type="NCBI Taxonomy" id="7291"/>
    <lineage>
        <taxon>Eukaryota</taxon>
        <taxon>Metazoa</taxon>
        <taxon>Ecdysozoa</taxon>
        <taxon>Arthropoda</taxon>
        <taxon>Hexapoda</taxon>
        <taxon>Insecta</taxon>
        <taxon>Pterygota</taxon>
        <taxon>Neoptera</taxon>
        <taxon>Endopterygota</taxon>
        <taxon>Diptera</taxon>
        <taxon>Brachycera</taxon>
        <taxon>Muscomorpha</taxon>
        <taxon>Ephydroidea</taxon>
        <taxon>Drosophilidae</taxon>
        <taxon>Drosophila</taxon>
    </lineage>
</organism>
<dbReference type="Proteomes" id="UP000515160">
    <property type="component" value="Chromosome 3"/>
</dbReference>
<proteinExistence type="predicted"/>
<accession>A0A6P8YP05</accession>
<dbReference type="RefSeq" id="XP_034107992.1">
    <property type="nucleotide sequence ID" value="XM_034252101.2"/>
</dbReference>
<dbReference type="PANTHER" id="PTHR24047:SF32">
    <property type="entry name" value="FI01909P-RELATED"/>
    <property type="match status" value="1"/>
</dbReference>